<dbReference type="Gene3D" id="3.40.1000.30">
    <property type="match status" value="1"/>
</dbReference>
<dbReference type="FunCoup" id="W5J4T0">
    <property type="interactions" value="6"/>
</dbReference>
<dbReference type="HOGENOM" id="CLU_970483_0_0_1"/>
<dbReference type="Proteomes" id="UP000000673">
    <property type="component" value="Unassembled WGS sequence"/>
</dbReference>
<dbReference type="EMBL" id="ADMH02002207">
    <property type="protein sequence ID" value="ETN57814.1"/>
    <property type="molecule type" value="Genomic_DNA"/>
</dbReference>
<protein>
    <submittedName>
        <fullName evidence="2 3">Uncharacterized protein</fullName>
    </submittedName>
</protein>
<reference evidence="2" key="2">
    <citation type="submission" date="2010-05" db="EMBL/GenBank/DDBJ databases">
        <authorList>
            <person name="Almeida L.G."/>
            <person name="Nicolas M.F."/>
            <person name="Souza R.C."/>
            <person name="Vasconcelos A.T.R."/>
        </authorList>
    </citation>
    <scope>NUCLEOTIDE SEQUENCE</scope>
</reference>
<dbReference type="OrthoDB" id="101791at2759"/>
<dbReference type="eggNOG" id="ENOG502T9P0">
    <property type="taxonomic scope" value="Eukaryota"/>
</dbReference>
<dbReference type="STRING" id="43151.W5J4T0"/>
<reference evidence="2 4" key="1">
    <citation type="journal article" date="2010" name="BMC Genomics">
        <title>Combination of measures distinguishes pre-miRNAs from other stem-loops in the genome of the newly sequenced Anopheles darlingi.</title>
        <authorList>
            <person name="Mendes N.D."/>
            <person name="Freitas A.T."/>
            <person name="Vasconcelos A.T."/>
            <person name="Sagot M.F."/>
        </authorList>
    </citation>
    <scope>NUCLEOTIDE SEQUENCE</scope>
</reference>
<organism evidence="2">
    <name type="scientific">Anopheles darlingi</name>
    <name type="common">Mosquito</name>
    <dbReference type="NCBI Taxonomy" id="43151"/>
    <lineage>
        <taxon>Eukaryota</taxon>
        <taxon>Metazoa</taxon>
        <taxon>Ecdysozoa</taxon>
        <taxon>Arthropoda</taxon>
        <taxon>Hexapoda</taxon>
        <taxon>Insecta</taxon>
        <taxon>Pterygota</taxon>
        <taxon>Neoptera</taxon>
        <taxon>Endopterygota</taxon>
        <taxon>Diptera</taxon>
        <taxon>Nematocera</taxon>
        <taxon>Culicoidea</taxon>
        <taxon>Culicidae</taxon>
        <taxon>Anophelinae</taxon>
        <taxon>Anopheles</taxon>
    </lineage>
</organism>
<accession>W5J4T0</accession>
<dbReference type="OMA" id="KMPAAEW"/>
<evidence type="ECO:0000313" key="4">
    <source>
        <dbReference type="Proteomes" id="UP000000673"/>
    </source>
</evidence>
<sequence>MAEEQSSTGLEDEPERSRSPLPLPTVAEEGEGYQPVPVKPWTDWDSMQLLVEDSNLLSLAPTLEATLRYFITHYPYPVTQISKCDLITLAICVVAFETGLSLDGCSLPPMFKPNQLSTYRSFDNRLVRYYGTHLPMAAFTNRSRTFSLDLCLLPGGALEDVQRCTLVAFDSSDLVIVSLIPAEGSSLPKGFSTALPISRYIPLVNIGRLTVCFQRMKELSRKLKDELFLPFRDIAYDSYQAFRYPSLMGLPEELKSKLVKYMDKRSQENLRVSYDESLRGCTYFSGG</sequence>
<evidence type="ECO:0000313" key="2">
    <source>
        <dbReference type="EMBL" id="ETN57814.1"/>
    </source>
</evidence>
<proteinExistence type="predicted"/>
<feature type="region of interest" description="Disordered" evidence="1">
    <location>
        <begin position="1"/>
        <end position="34"/>
    </location>
</feature>
<name>W5J4T0_ANODA</name>
<dbReference type="EnsemblMetazoa" id="ADAC010615-RA">
    <property type="protein sequence ID" value="ADAC010615-PA"/>
    <property type="gene ID" value="ADAC010615"/>
</dbReference>
<evidence type="ECO:0000256" key="1">
    <source>
        <dbReference type="SAM" id="MobiDB-lite"/>
    </source>
</evidence>
<reference evidence="2" key="3">
    <citation type="journal article" date="2013" name="Nucleic Acids Res.">
        <title>The genome of Anopheles darlingi, the main neotropical malaria vector.</title>
        <authorList>
            <person name="Marinotti O."/>
            <person name="Cerqueira G.C."/>
            <person name="de Almeida L.G."/>
            <person name="Ferro M.I."/>
            <person name="Loreto E.L."/>
            <person name="Zaha A."/>
            <person name="Teixeira S.M."/>
            <person name="Wespiser A.R."/>
            <person name="Almeida E Silva A."/>
            <person name="Schlindwein A.D."/>
            <person name="Pacheco A.C."/>
            <person name="Silva A.L."/>
            <person name="Graveley B.R."/>
            <person name="Walenz B.P."/>
            <person name="Lima Bde A."/>
            <person name="Ribeiro C.A."/>
            <person name="Nunes-Silva C.G."/>
            <person name="de Carvalho C.R."/>
            <person name="Soares C.M."/>
            <person name="de Menezes C.B."/>
            <person name="Matiolli C."/>
            <person name="Caffrey D."/>
            <person name="Araujo D.A."/>
            <person name="de Oliveira D.M."/>
            <person name="Golenbock D."/>
            <person name="Grisard E.C."/>
            <person name="Fantinatti-Garboggini F."/>
            <person name="de Carvalho F.M."/>
            <person name="Barcellos F.G."/>
            <person name="Prosdocimi F."/>
            <person name="May G."/>
            <person name="Azevedo Junior G.M."/>
            <person name="Guimaraes G.M."/>
            <person name="Goldman G.H."/>
            <person name="Padilha I.Q."/>
            <person name="Batista Jda S."/>
            <person name="Ferro J.A."/>
            <person name="Ribeiro J.M."/>
            <person name="Fietto J.L."/>
            <person name="Dabbas K.M."/>
            <person name="Cerdeira L."/>
            <person name="Agnez-Lima L.F."/>
            <person name="Brocchi M."/>
            <person name="de Carvalho M.O."/>
            <person name="Teixeira Mde M."/>
            <person name="Diniz Maia Mde M."/>
            <person name="Goldman M.H."/>
            <person name="Cruz Schneider M.P."/>
            <person name="Felipe M.S."/>
            <person name="Hungria M."/>
            <person name="Nicolas M.F."/>
            <person name="Pereira M."/>
            <person name="Montes M.A."/>
            <person name="Cantao M.E."/>
            <person name="Vincentz M."/>
            <person name="Rafael M.S."/>
            <person name="Silverman N."/>
            <person name="Stoco P.H."/>
            <person name="Souza R.C."/>
            <person name="Vicentini R."/>
            <person name="Gazzinelli R.T."/>
            <person name="Neves Rde O."/>
            <person name="Silva R."/>
            <person name="Astolfi-Filho S."/>
            <person name="Maciel T.E."/>
            <person name="Urmenyi T.P."/>
            <person name="Tadei W.P."/>
            <person name="Camargo E.P."/>
            <person name="de Vasconcelos A.T."/>
        </authorList>
    </citation>
    <scope>NUCLEOTIDE SEQUENCE</scope>
</reference>
<gene>
    <name evidence="2" type="ORF">AND_010615</name>
</gene>
<dbReference type="AlphaFoldDB" id="W5J4T0"/>
<evidence type="ECO:0000313" key="3">
    <source>
        <dbReference type="EnsemblMetazoa" id="ADAC010615-PA"/>
    </source>
</evidence>
<dbReference type="VEuPathDB" id="VectorBase:ADAC010615"/>
<reference evidence="3" key="4">
    <citation type="submission" date="2015-06" db="UniProtKB">
        <authorList>
            <consortium name="EnsemblMetazoa"/>
        </authorList>
    </citation>
    <scope>IDENTIFICATION</scope>
</reference>
<dbReference type="VEuPathDB" id="VectorBase:ADAR2_000906"/>
<keyword evidence="4" id="KW-1185">Reference proteome</keyword>